<dbReference type="RefSeq" id="XP_024339142.1">
    <property type="nucleotide sequence ID" value="XM_024485607.1"/>
</dbReference>
<accession>A0A1X6N156</accession>
<dbReference type="GeneID" id="36330556"/>
<dbReference type="AlphaFoldDB" id="A0A1X6N156"/>
<dbReference type="Proteomes" id="UP000194127">
    <property type="component" value="Unassembled WGS sequence"/>
</dbReference>
<reference evidence="1 2" key="1">
    <citation type="submission" date="2017-04" db="EMBL/GenBank/DDBJ databases">
        <title>Genome Sequence of the Model Brown-Rot Fungus Postia placenta SB12.</title>
        <authorList>
            <consortium name="DOE Joint Genome Institute"/>
            <person name="Gaskell J."/>
            <person name="Kersten P."/>
            <person name="Larrondo L.F."/>
            <person name="Canessa P."/>
            <person name="Martinez D."/>
            <person name="Hibbett D."/>
            <person name="Schmoll M."/>
            <person name="Kubicek C.P."/>
            <person name="Martinez A.T."/>
            <person name="Yadav J."/>
            <person name="Master E."/>
            <person name="Magnuson J.K."/>
            <person name="James T."/>
            <person name="Yaver D."/>
            <person name="Berka R."/>
            <person name="Labutti K."/>
            <person name="Lipzen A."/>
            <person name="Aerts A."/>
            <person name="Barry K."/>
            <person name="Henrissat B."/>
            <person name="Blanchette R."/>
            <person name="Grigoriev I."/>
            <person name="Cullen D."/>
        </authorList>
    </citation>
    <scope>NUCLEOTIDE SEQUENCE [LARGE SCALE GENOMIC DNA]</scope>
    <source>
        <strain evidence="1 2">MAD-698-R-SB12</strain>
    </source>
</reference>
<name>A0A1X6N156_9APHY</name>
<organism evidence="1 2">
    <name type="scientific">Postia placenta MAD-698-R-SB12</name>
    <dbReference type="NCBI Taxonomy" id="670580"/>
    <lineage>
        <taxon>Eukaryota</taxon>
        <taxon>Fungi</taxon>
        <taxon>Dikarya</taxon>
        <taxon>Basidiomycota</taxon>
        <taxon>Agaricomycotina</taxon>
        <taxon>Agaricomycetes</taxon>
        <taxon>Polyporales</taxon>
        <taxon>Adustoporiaceae</taxon>
        <taxon>Rhodonia</taxon>
    </lineage>
</organism>
<gene>
    <name evidence="1" type="ORF">POSPLADRAFT_1143758</name>
</gene>
<protein>
    <submittedName>
        <fullName evidence="1">Uncharacterized protein</fullName>
    </submittedName>
</protein>
<keyword evidence="2" id="KW-1185">Reference proteome</keyword>
<evidence type="ECO:0000313" key="2">
    <source>
        <dbReference type="Proteomes" id="UP000194127"/>
    </source>
</evidence>
<proteinExistence type="predicted"/>
<sequence length="214" mass="24298">MDEDRSRSTVPCIYGTISHATKSVHEAAMDVLSLYPAVTIANQRRQDATAFTVWIWVLQETMTTGLSDGNVKIPQALDAWLWEGYEVHEALDKLSSTGISVGWSTNGILEFLQLNPMVATFSWAAILAETLEDREQRQHHLWANARLLAHMVEHIFWWRQFHQACNVVPEFTSSQCTDFTDFTERCDVDMRAEILLILWGEHGVDTDATPHPAV</sequence>
<evidence type="ECO:0000313" key="1">
    <source>
        <dbReference type="EMBL" id="OSX62348.1"/>
    </source>
</evidence>
<dbReference type="OrthoDB" id="2797720at2759"/>
<dbReference type="EMBL" id="KZ110597">
    <property type="protein sequence ID" value="OSX62348.1"/>
    <property type="molecule type" value="Genomic_DNA"/>
</dbReference>